<dbReference type="InterPro" id="IPR050957">
    <property type="entry name" value="BMP_lipoprotein"/>
</dbReference>
<proteinExistence type="inferred from homology"/>
<evidence type="ECO:0000256" key="3">
    <source>
        <dbReference type="ARBA" id="ARBA00022475"/>
    </source>
</evidence>
<comment type="subcellular location">
    <subcellularLocation>
        <location evidence="1">Cell membrane</location>
        <topology evidence="1">Lipid-anchor</topology>
    </subcellularLocation>
</comment>
<gene>
    <name evidence="8" type="ORF">OP10G_4284</name>
</gene>
<dbReference type="PANTHER" id="PTHR34296">
    <property type="entry name" value="TRANSCRIPTIONAL ACTIVATOR PROTEIN MED"/>
    <property type="match status" value="1"/>
</dbReference>
<evidence type="ECO:0000256" key="6">
    <source>
        <dbReference type="ARBA" id="ARBA00023288"/>
    </source>
</evidence>
<protein>
    <submittedName>
        <fullName evidence="8">Putative lipoprotein</fullName>
    </submittedName>
</protein>
<dbReference type="Gene3D" id="3.40.50.2300">
    <property type="match status" value="2"/>
</dbReference>
<dbReference type="eggNOG" id="COG1744">
    <property type="taxonomic scope" value="Bacteria"/>
</dbReference>
<dbReference type="EMBL" id="CP007139">
    <property type="protein sequence ID" value="AIE87652.1"/>
    <property type="molecule type" value="Genomic_DNA"/>
</dbReference>
<evidence type="ECO:0000256" key="2">
    <source>
        <dbReference type="ARBA" id="ARBA00008610"/>
    </source>
</evidence>
<organism evidence="8 9">
    <name type="scientific">Fimbriimonas ginsengisoli Gsoil 348</name>
    <dbReference type="NCBI Taxonomy" id="661478"/>
    <lineage>
        <taxon>Bacteria</taxon>
        <taxon>Bacillati</taxon>
        <taxon>Armatimonadota</taxon>
        <taxon>Fimbriimonadia</taxon>
        <taxon>Fimbriimonadales</taxon>
        <taxon>Fimbriimonadaceae</taxon>
        <taxon>Fimbriimonas</taxon>
    </lineage>
</organism>
<keyword evidence="3" id="KW-1003">Cell membrane</keyword>
<keyword evidence="9" id="KW-1185">Reference proteome</keyword>
<evidence type="ECO:0000259" key="7">
    <source>
        <dbReference type="Pfam" id="PF02608"/>
    </source>
</evidence>
<evidence type="ECO:0000256" key="5">
    <source>
        <dbReference type="ARBA" id="ARBA00023136"/>
    </source>
</evidence>
<evidence type="ECO:0000313" key="9">
    <source>
        <dbReference type="Proteomes" id="UP000027982"/>
    </source>
</evidence>
<dbReference type="HOGENOM" id="CLU_038813_1_1_0"/>
<reference evidence="8 9" key="1">
    <citation type="journal article" date="2014" name="PLoS ONE">
        <title>The first complete genome sequence of the class fimbriimonadia in the phylum armatimonadetes.</title>
        <authorList>
            <person name="Hu Z.Y."/>
            <person name="Wang Y.Z."/>
            <person name="Im W.T."/>
            <person name="Wang S.Y."/>
            <person name="Zhao G.P."/>
            <person name="Zheng H.J."/>
            <person name="Quan Z.X."/>
        </authorList>
    </citation>
    <scope>NUCLEOTIDE SEQUENCE [LARGE SCALE GENOMIC DNA]</scope>
    <source>
        <strain evidence="8">Gsoil 348</strain>
    </source>
</reference>
<evidence type="ECO:0000256" key="4">
    <source>
        <dbReference type="ARBA" id="ARBA00022729"/>
    </source>
</evidence>
<dbReference type="Pfam" id="PF02608">
    <property type="entry name" value="Bmp"/>
    <property type="match status" value="1"/>
</dbReference>
<evidence type="ECO:0000256" key="1">
    <source>
        <dbReference type="ARBA" id="ARBA00004193"/>
    </source>
</evidence>
<dbReference type="Proteomes" id="UP000027982">
    <property type="component" value="Chromosome"/>
</dbReference>
<dbReference type="InterPro" id="IPR028082">
    <property type="entry name" value="Peripla_BP_I"/>
</dbReference>
<dbReference type="InterPro" id="IPR003760">
    <property type="entry name" value="PnrA-like"/>
</dbReference>
<dbReference type="AlphaFoldDB" id="A0A068NWB8"/>
<keyword evidence="6 8" id="KW-0449">Lipoprotein</keyword>
<evidence type="ECO:0000313" key="8">
    <source>
        <dbReference type="EMBL" id="AIE87652.1"/>
    </source>
</evidence>
<dbReference type="PANTHER" id="PTHR34296:SF2">
    <property type="entry name" value="ABC TRANSPORTER GUANOSINE-BINDING PROTEIN NUPN"/>
    <property type="match status" value="1"/>
</dbReference>
<dbReference type="KEGG" id="fgi:OP10G_4284"/>
<comment type="similarity">
    <text evidence="2">Belongs to the BMP lipoprotein family.</text>
</comment>
<keyword evidence="5" id="KW-0472">Membrane</keyword>
<dbReference type="SUPFAM" id="SSF53822">
    <property type="entry name" value="Periplasmic binding protein-like I"/>
    <property type="match status" value="1"/>
</dbReference>
<feature type="domain" description="ABC transporter substrate-binding protein PnrA-like" evidence="7">
    <location>
        <begin position="43"/>
        <end position="327"/>
    </location>
</feature>
<dbReference type="STRING" id="661478.OP10G_4284"/>
<dbReference type="CDD" id="cd06304">
    <property type="entry name" value="PBP1_BmpA_Med_PnrA-like"/>
    <property type="match status" value="1"/>
</dbReference>
<dbReference type="GO" id="GO:0005886">
    <property type="term" value="C:plasma membrane"/>
    <property type="evidence" value="ECO:0007669"/>
    <property type="project" value="UniProtKB-SubCell"/>
</dbReference>
<accession>A0A068NWB8</accession>
<name>A0A068NWB8_FIMGI</name>
<sequence>MLAILAIGFVVGCASDSGSGSAATTTGTPAAGGTASKDGGTFKVALLTPGPVSDNGWSALAYTGLQEIKSQLGAEVANQEASGSKIKDAMRTYAQDHYNLVFGHGFEYNEFGVQVAKDFPDTVFVSSSGGKTAPNAGAFRFYLEQGCYLAGMMAAKMSKSGTVGSVAVQNYPSIVSTLKAFEAGARAANPAIKIIPTVYIGSETDVAKAKQATEQVLAQGADFVIHQANATASGVFQACKAKGAYAFGTNADQNSDPSGIVIASATIVAGPAFVDLAKQVKAKTYKGSVQLFGMDKGAIDFVINPALKDKVPADLQKMLTDAMANIKAGKLVVPKDEF</sequence>
<keyword evidence="4" id="KW-0732">Signal</keyword>